<sequence length="468" mass="51334">MAYTGRDFDCDVVIVGAGLSGLTAAYTLLKHDSNLDVRILEASDRIGGEILTKTLKCANGETDQFDLGAYHIPEKQKEINDLLAELDIQKYPQYEEGKKSLELLDGQVKSVLGPIMMPVGITALLDLVSFFIKVGSASNAINLENPQLSVNAADLDGTSMEDFCKKTAWTTGGADLMDMMVMAFHERAPAHISVMEHLYLIKSRGGLMALESGYNTKIKGGMYQVCQKLVAHIKEENIHTREKVVSIAQEDRLERELVRTQSGKVVSAKHVVVAVPLSNIADLEFIPPFAIEMPAPPYTLGSISFVATYSQPFWRDAGFSGHFISLLSILAQIRELPQAGPLAIVMDGESTNGHAALFGSLVTGNMRNPTWVTDKLKTMDERKAVVLTKLAEIFGRQAEQAIDYADHVWEPQEGVQEMSKFMDKFAFFSQSSGRVHWAGTHVSPWAGNMNGAVHSGILAANDIIEQMK</sequence>
<feature type="binding site" evidence="6">
    <location>
        <position position="20"/>
    </location>
    <ligand>
        <name>FAD</name>
        <dbReference type="ChEBI" id="CHEBI:57692"/>
    </ligand>
</feature>
<reference evidence="9" key="1">
    <citation type="submission" date="2022-11" db="UniProtKB">
        <authorList>
            <consortium name="EnsemblMetazoa"/>
        </authorList>
    </citation>
    <scope>IDENTIFICATION</scope>
</reference>
<keyword evidence="7" id="KW-0812">Transmembrane</keyword>
<evidence type="ECO:0000256" key="5">
    <source>
        <dbReference type="ARBA" id="ARBA00048448"/>
    </source>
</evidence>
<dbReference type="InterPro" id="IPR050703">
    <property type="entry name" value="Flavin_MAO"/>
</dbReference>
<dbReference type="RefSeq" id="XP_038045793.1">
    <property type="nucleotide sequence ID" value="XM_038189865.1"/>
</dbReference>
<keyword evidence="7" id="KW-0274">FAD</keyword>
<dbReference type="PRINTS" id="PR00757">
    <property type="entry name" value="AMINEOXDASEF"/>
</dbReference>
<dbReference type="GO" id="GO:0008131">
    <property type="term" value="F:primary methylamine oxidase activity"/>
    <property type="evidence" value="ECO:0007669"/>
    <property type="project" value="UniProtKB-ARBA"/>
</dbReference>
<dbReference type="PANTHER" id="PTHR43563:SF14">
    <property type="entry name" value="AMINE OXIDASE"/>
    <property type="match status" value="1"/>
</dbReference>
<dbReference type="GeneID" id="119720245"/>
<dbReference type="Gene3D" id="3.90.660.10">
    <property type="match status" value="1"/>
</dbReference>
<keyword evidence="4 7" id="KW-0560">Oxidoreductase</keyword>
<dbReference type="GO" id="GO:0097621">
    <property type="term" value="F:monoamine oxidase activity"/>
    <property type="evidence" value="ECO:0007669"/>
    <property type="project" value="UniProtKB-EC"/>
</dbReference>
<comment type="similarity">
    <text evidence="3 7">Belongs to the flavin monoamine oxidase family.</text>
</comment>
<feature type="transmembrane region" description="Helical" evidence="7">
    <location>
        <begin position="12"/>
        <end position="29"/>
    </location>
</feature>
<dbReference type="InterPro" id="IPR001613">
    <property type="entry name" value="Flavin_amine_oxidase"/>
</dbReference>
<dbReference type="OrthoDB" id="7777654at2759"/>
<keyword evidence="7" id="KW-1133">Transmembrane helix</keyword>
<comment type="cofactor">
    <cofactor evidence="1 7">
        <name>FAD</name>
        <dbReference type="ChEBI" id="CHEBI:57692"/>
    </cofactor>
</comment>
<evidence type="ECO:0000256" key="6">
    <source>
        <dbReference type="PIRSR" id="PIRSR601613-1"/>
    </source>
</evidence>
<evidence type="ECO:0000256" key="4">
    <source>
        <dbReference type="ARBA" id="ARBA00023002"/>
    </source>
</evidence>
<evidence type="ECO:0000256" key="1">
    <source>
        <dbReference type="ARBA" id="ARBA00001974"/>
    </source>
</evidence>
<dbReference type="Proteomes" id="UP000887568">
    <property type="component" value="Unplaced"/>
</dbReference>
<dbReference type="SUPFAM" id="SSF54373">
    <property type="entry name" value="FAD-linked reductases, C-terminal domain"/>
    <property type="match status" value="1"/>
</dbReference>
<dbReference type="AlphaFoldDB" id="A0A913Z1U4"/>
<evidence type="ECO:0000259" key="8">
    <source>
        <dbReference type="Pfam" id="PF01593"/>
    </source>
</evidence>
<accession>A0A913Z1U4</accession>
<dbReference type="GO" id="GO:0005741">
    <property type="term" value="C:mitochondrial outer membrane"/>
    <property type="evidence" value="ECO:0007669"/>
    <property type="project" value="UniProtKB-SubCell"/>
</dbReference>
<comment type="subcellular location">
    <subcellularLocation>
        <location evidence="2">Mitochondrion outer membrane</location>
        <topology evidence="2">Single-pass type IV membrane protein</topology>
        <orientation evidence="2">Cytoplasmic side</orientation>
    </subcellularLocation>
</comment>
<keyword evidence="10" id="KW-1185">Reference proteome</keyword>
<dbReference type="EC" id="1.4.3.-" evidence="7"/>
<keyword evidence="7" id="KW-0472">Membrane</keyword>
<evidence type="ECO:0000256" key="7">
    <source>
        <dbReference type="RuleBase" id="RU362067"/>
    </source>
</evidence>
<protein>
    <recommendedName>
        <fullName evidence="7">Amine oxidase</fullName>
        <ecNumber evidence="7">1.4.3.-</ecNumber>
    </recommendedName>
</protein>
<feature type="binding site" evidence="6">
    <location>
        <position position="244"/>
    </location>
    <ligand>
        <name>FAD</name>
        <dbReference type="ChEBI" id="CHEBI:57692"/>
    </ligand>
</feature>
<dbReference type="InterPro" id="IPR036188">
    <property type="entry name" value="FAD/NAD-bd_sf"/>
</dbReference>
<dbReference type="Gene3D" id="3.50.50.60">
    <property type="entry name" value="FAD/NAD(P)-binding domain"/>
    <property type="match status" value="1"/>
</dbReference>
<dbReference type="EnsemblMetazoa" id="XM_038189865.1">
    <property type="protein sequence ID" value="XP_038045793.1"/>
    <property type="gene ID" value="LOC119720245"/>
</dbReference>
<proteinExistence type="inferred from homology"/>
<evidence type="ECO:0000313" key="9">
    <source>
        <dbReference type="EnsemblMetazoa" id="XP_038045793.1"/>
    </source>
</evidence>
<dbReference type="Gene3D" id="1.10.405.10">
    <property type="entry name" value="Guanine Nucleotide Dissociation Inhibitor, domain 1"/>
    <property type="match status" value="1"/>
</dbReference>
<dbReference type="SUPFAM" id="SSF51905">
    <property type="entry name" value="FAD/NAD(P)-binding domain"/>
    <property type="match status" value="1"/>
</dbReference>
<evidence type="ECO:0000256" key="2">
    <source>
        <dbReference type="ARBA" id="ARBA00004362"/>
    </source>
</evidence>
<keyword evidence="7" id="KW-0285">Flavoprotein</keyword>
<comment type="catalytic activity">
    <reaction evidence="5">
        <text>a secondary aliphatic amine + O2 + H2O = a primary amine + an aldehyde + H2O2</text>
        <dbReference type="Rhea" id="RHEA:26414"/>
        <dbReference type="ChEBI" id="CHEBI:15377"/>
        <dbReference type="ChEBI" id="CHEBI:15379"/>
        <dbReference type="ChEBI" id="CHEBI:16240"/>
        <dbReference type="ChEBI" id="CHEBI:17478"/>
        <dbReference type="ChEBI" id="CHEBI:58855"/>
        <dbReference type="ChEBI" id="CHEBI:65296"/>
        <dbReference type="EC" id="1.4.3.4"/>
    </reaction>
</comment>
<evidence type="ECO:0000313" key="10">
    <source>
        <dbReference type="Proteomes" id="UP000887568"/>
    </source>
</evidence>
<evidence type="ECO:0000256" key="3">
    <source>
        <dbReference type="ARBA" id="ARBA00005995"/>
    </source>
</evidence>
<name>A0A913Z1U4_PATMI</name>
<feature type="domain" description="Amine oxidase" evidence="8">
    <location>
        <begin position="19"/>
        <end position="464"/>
    </location>
</feature>
<dbReference type="PANTHER" id="PTHR43563">
    <property type="entry name" value="AMINE OXIDASE"/>
    <property type="match status" value="1"/>
</dbReference>
<feature type="binding site" evidence="6">
    <location>
        <begin position="41"/>
        <end position="42"/>
    </location>
    <ligand>
        <name>FAD</name>
        <dbReference type="ChEBI" id="CHEBI:57692"/>
    </ligand>
</feature>
<organism evidence="9 10">
    <name type="scientific">Patiria miniata</name>
    <name type="common">Bat star</name>
    <name type="synonym">Asterina miniata</name>
    <dbReference type="NCBI Taxonomy" id="46514"/>
    <lineage>
        <taxon>Eukaryota</taxon>
        <taxon>Metazoa</taxon>
        <taxon>Echinodermata</taxon>
        <taxon>Eleutherozoa</taxon>
        <taxon>Asterozoa</taxon>
        <taxon>Asteroidea</taxon>
        <taxon>Valvatacea</taxon>
        <taxon>Valvatida</taxon>
        <taxon>Asterinidae</taxon>
        <taxon>Patiria</taxon>
    </lineage>
</organism>
<dbReference type="Pfam" id="PF01593">
    <property type="entry name" value="Amino_oxidase"/>
    <property type="match status" value="1"/>
</dbReference>
<dbReference type="InterPro" id="IPR002937">
    <property type="entry name" value="Amino_oxidase"/>
</dbReference>